<reference evidence="1" key="1">
    <citation type="submission" date="2023-08" db="EMBL/GenBank/DDBJ databases">
        <title>Pelteobagrus vachellii genome.</title>
        <authorList>
            <person name="Liu H."/>
        </authorList>
    </citation>
    <scope>NUCLEOTIDE SEQUENCE</scope>
    <source>
        <strain evidence="1">PRFRI_2022a</strain>
        <tissue evidence="1">Muscle</tissue>
    </source>
</reference>
<dbReference type="EMBL" id="JAVHJS010000019">
    <property type="protein sequence ID" value="KAK2827065.1"/>
    <property type="molecule type" value="Genomic_DNA"/>
</dbReference>
<accession>A0AA88S2R4</accession>
<proteinExistence type="predicted"/>
<organism evidence="1 2">
    <name type="scientific">Tachysurus vachellii</name>
    <name type="common">Darkbarbel catfish</name>
    <name type="synonym">Pelteobagrus vachellii</name>
    <dbReference type="NCBI Taxonomy" id="175792"/>
    <lineage>
        <taxon>Eukaryota</taxon>
        <taxon>Metazoa</taxon>
        <taxon>Chordata</taxon>
        <taxon>Craniata</taxon>
        <taxon>Vertebrata</taxon>
        <taxon>Euteleostomi</taxon>
        <taxon>Actinopterygii</taxon>
        <taxon>Neopterygii</taxon>
        <taxon>Teleostei</taxon>
        <taxon>Ostariophysi</taxon>
        <taxon>Siluriformes</taxon>
        <taxon>Bagridae</taxon>
        <taxon>Tachysurus</taxon>
    </lineage>
</organism>
<dbReference type="Proteomes" id="UP001187315">
    <property type="component" value="Unassembled WGS sequence"/>
</dbReference>
<name>A0AA88S2R4_TACVA</name>
<protein>
    <submittedName>
        <fullName evidence="1">Uncharacterized protein</fullName>
    </submittedName>
</protein>
<gene>
    <name evidence="1" type="ORF">Q7C36_017991</name>
</gene>
<dbReference type="AlphaFoldDB" id="A0AA88S2R4"/>
<sequence>MDQCTYVHWGTGVRLKTQELRSGVYTVIGISCELRNLPYFSPGLQHNASLLRQHGRICFLPAQTKFYSTFQRQESHAFPRTHKRVVSLWPPCFST</sequence>
<keyword evidence="2" id="KW-1185">Reference proteome</keyword>
<evidence type="ECO:0000313" key="1">
    <source>
        <dbReference type="EMBL" id="KAK2827065.1"/>
    </source>
</evidence>
<comment type="caution">
    <text evidence="1">The sequence shown here is derived from an EMBL/GenBank/DDBJ whole genome shotgun (WGS) entry which is preliminary data.</text>
</comment>
<evidence type="ECO:0000313" key="2">
    <source>
        <dbReference type="Proteomes" id="UP001187315"/>
    </source>
</evidence>